<dbReference type="SMART" id="SM00072">
    <property type="entry name" value="GuKc"/>
    <property type="match status" value="1"/>
</dbReference>
<dbReference type="InterPro" id="IPR020590">
    <property type="entry name" value="Guanylate_kinase_CS"/>
</dbReference>
<evidence type="ECO:0000256" key="8">
    <source>
        <dbReference type="ARBA" id="ARBA00030128"/>
    </source>
</evidence>
<keyword evidence="9" id="KW-0963">Cytoplasm</keyword>
<evidence type="ECO:0000256" key="3">
    <source>
        <dbReference type="ARBA" id="ARBA00016296"/>
    </source>
</evidence>
<dbReference type="Pfam" id="PF00625">
    <property type="entry name" value="Guanylate_kin"/>
    <property type="match status" value="1"/>
</dbReference>
<dbReference type="STRING" id="1855383.SAMN05216548_102416"/>
<keyword evidence="7 9" id="KW-0067">ATP-binding</keyword>
<proteinExistence type="inferred from homology"/>
<feature type="domain" description="Guanylate kinase-like" evidence="10">
    <location>
        <begin position="8"/>
        <end position="187"/>
    </location>
</feature>
<evidence type="ECO:0000256" key="4">
    <source>
        <dbReference type="ARBA" id="ARBA00022679"/>
    </source>
</evidence>
<dbReference type="Proteomes" id="UP000199647">
    <property type="component" value="Unassembled WGS sequence"/>
</dbReference>
<dbReference type="GO" id="GO:0005829">
    <property type="term" value="C:cytosol"/>
    <property type="evidence" value="ECO:0007669"/>
    <property type="project" value="TreeGrafter"/>
</dbReference>
<dbReference type="FunFam" id="3.30.63.10:FF:000002">
    <property type="entry name" value="Guanylate kinase 1"/>
    <property type="match status" value="1"/>
</dbReference>
<dbReference type="EMBL" id="FOFG01000002">
    <property type="protein sequence ID" value="SEQ10987.1"/>
    <property type="molecule type" value="Genomic_DNA"/>
</dbReference>
<organism evidence="11 12">
    <name type="scientific">Faunimonas pinastri</name>
    <dbReference type="NCBI Taxonomy" id="1855383"/>
    <lineage>
        <taxon>Bacteria</taxon>
        <taxon>Pseudomonadati</taxon>
        <taxon>Pseudomonadota</taxon>
        <taxon>Alphaproteobacteria</taxon>
        <taxon>Hyphomicrobiales</taxon>
        <taxon>Afifellaceae</taxon>
        <taxon>Faunimonas</taxon>
    </lineage>
</organism>
<dbReference type="InterPro" id="IPR008145">
    <property type="entry name" value="GK/Ca_channel_bsu"/>
</dbReference>
<accession>A0A1H9DCF1</accession>
<dbReference type="PROSITE" id="PS00856">
    <property type="entry name" value="GUANYLATE_KINASE_1"/>
    <property type="match status" value="1"/>
</dbReference>
<comment type="subcellular location">
    <subcellularLocation>
        <location evidence="9">Cytoplasm</location>
    </subcellularLocation>
</comment>
<evidence type="ECO:0000259" key="10">
    <source>
        <dbReference type="PROSITE" id="PS50052"/>
    </source>
</evidence>
<sequence length="229" mass="25832">MVELTRRGLLFVLSSPSGAGKSTLAQQLLRDDGNLELSVSVTTRKRRTSEIDGHHYHFIDEAHFHQMAERQDLLEWAEVHGNFYGTPREAVETALSKGRDVLFDIDYQGTRQIAEKMSADLVRIFILPPSFGELKARLERRAEDSSGTIERRLENAKHEIREWESYDYVIVNDDLGRSYAKVKAILEAERNRRERVTGLPAFVTELLDEAAELTKGTGSEAASAGTAQK</sequence>
<gene>
    <name evidence="9" type="primary">gmk</name>
    <name evidence="11" type="ORF">SAMN05216548_102416</name>
</gene>
<dbReference type="HAMAP" id="MF_00328">
    <property type="entry name" value="Guanylate_kinase"/>
    <property type="match status" value="1"/>
</dbReference>
<keyword evidence="5 9" id="KW-0547">Nucleotide-binding</keyword>
<dbReference type="GO" id="GO:0004385">
    <property type="term" value="F:GMP kinase activity"/>
    <property type="evidence" value="ECO:0007669"/>
    <property type="project" value="UniProtKB-UniRule"/>
</dbReference>
<dbReference type="SUPFAM" id="SSF52540">
    <property type="entry name" value="P-loop containing nucleoside triphosphate hydrolases"/>
    <property type="match status" value="1"/>
</dbReference>
<dbReference type="PANTHER" id="PTHR23117:SF13">
    <property type="entry name" value="GUANYLATE KINASE"/>
    <property type="match status" value="1"/>
</dbReference>
<dbReference type="Gene3D" id="3.30.63.10">
    <property type="entry name" value="Guanylate Kinase phosphate binding domain"/>
    <property type="match status" value="1"/>
</dbReference>
<comment type="catalytic activity">
    <reaction evidence="9">
        <text>GMP + ATP = GDP + ADP</text>
        <dbReference type="Rhea" id="RHEA:20780"/>
        <dbReference type="ChEBI" id="CHEBI:30616"/>
        <dbReference type="ChEBI" id="CHEBI:58115"/>
        <dbReference type="ChEBI" id="CHEBI:58189"/>
        <dbReference type="ChEBI" id="CHEBI:456216"/>
        <dbReference type="EC" id="2.7.4.8"/>
    </reaction>
</comment>
<evidence type="ECO:0000256" key="6">
    <source>
        <dbReference type="ARBA" id="ARBA00022777"/>
    </source>
</evidence>
<dbReference type="EC" id="2.7.4.8" evidence="2 9"/>
<dbReference type="AlphaFoldDB" id="A0A1H9DCF1"/>
<evidence type="ECO:0000256" key="5">
    <source>
        <dbReference type="ARBA" id="ARBA00022741"/>
    </source>
</evidence>
<dbReference type="PANTHER" id="PTHR23117">
    <property type="entry name" value="GUANYLATE KINASE-RELATED"/>
    <property type="match status" value="1"/>
</dbReference>
<dbReference type="InterPro" id="IPR027417">
    <property type="entry name" value="P-loop_NTPase"/>
</dbReference>
<evidence type="ECO:0000256" key="1">
    <source>
        <dbReference type="ARBA" id="ARBA00005790"/>
    </source>
</evidence>
<reference evidence="11 12" key="1">
    <citation type="submission" date="2016-10" db="EMBL/GenBank/DDBJ databases">
        <authorList>
            <person name="de Groot N.N."/>
        </authorList>
    </citation>
    <scope>NUCLEOTIDE SEQUENCE [LARGE SCALE GENOMIC DNA]</scope>
    <source>
        <strain evidence="11 12">A52C2</strain>
    </source>
</reference>
<name>A0A1H9DCF1_9HYPH</name>
<keyword evidence="6 9" id="KW-0418">Kinase</keyword>
<evidence type="ECO:0000256" key="2">
    <source>
        <dbReference type="ARBA" id="ARBA00012961"/>
    </source>
</evidence>
<protein>
    <recommendedName>
        <fullName evidence="3 9">Guanylate kinase</fullName>
        <ecNumber evidence="2 9">2.7.4.8</ecNumber>
    </recommendedName>
    <alternativeName>
        <fullName evidence="8 9">GMP kinase</fullName>
    </alternativeName>
</protein>
<dbReference type="InterPro" id="IPR017665">
    <property type="entry name" value="Guanylate_kinase"/>
</dbReference>
<keyword evidence="12" id="KW-1185">Reference proteome</keyword>
<evidence type="ECO:0000256" key="7">
    <source>
        <dbReference type="ARBA" id="ARBA00022840"/>
    </source>
</evidence>
<feature type="binding site" evidence="9">
    <location>
        <begin position="15"/>
        <end position="22"/>
    </location>
    <ligand>
        <name>ATP</name>
        <dbReference type="ChEBI" id="CHEBI:30616"/>
    </ligand>
</feature>
<dbReference type="CDD" id="cd00071">
    <property type="entry name" value="GMPK"/>
    <property type="match status" value="1"/>
</dbReference>
<evidence type="ECO:0000313" key="11">
    <source>
        <dbReference type="EMBL" id="SEQ10987.1"/>
    </source>
</evidence>
<evidence type="ECO:0000256" key="9">
    <source>
        <dbReference type="HAMAP-Rule" id="MF_00328"/>
    </source>
</evidence>
<dbReference type="GO" id="GO:0005524">
    <property type="term" value="F:ATP binding"/>
    <property type="evidence" value="ECO:0007669"/>
    <property type="project" value="UniProtKB-UniRule"/>
</dbReference>
<comment type="function">
    <text evidence="9">Essential for recycling GMP and indirectly, cGMP.</text>
</comment>
<comment type="similarity">
    <text evidence="1 9">Belongs to the guanylate kinase family.</text>
</comment>
<evidence type="ECO:0000313" key="12">
    <source>
        <dbReference type="Proteomes" id="UP000199647"/>
    </source>
</evidence>
<dbReference type="InterPro" id="IPR008144">
    <property type="entry name" value="Guanylate_kin-like_dom"/>
</dbReference>
<dbReference type="NCBIfam" id="TIGR03263">
    <property type="entry name" value="guanyl_kin"/>
    <property type="match status" value="1"/>
</dbReference>
<dbReference type="Gene3D" id="3.40.50.300">
    <property type="entry name" value="P-loop containing nucleotide triphosphate hydrolases"/>
    <property type="match status" value="1"/>
</dbReference>
<dbReference type="PROSITE" id="PS50052">
    <property type="entry name" value="GUANYLATE_KINASE_2"/>
    <property type="match status" value="1"/>
</dbReference>
<keyword evidence="4 9" id="KW-0808">Transferase</keyword>